<dbReference type="PROSITE" id="PS50994">
    <property type="entry name" value="INTEGRASE"/>
    <property type="match status" value="1"/>
</dbReference>
<keyword evidence="3" id="KW-1185">Reference proteome</keyword>
<dbReference type="Gene3D" id="3.30.420.10">
    <property type="entry name" value="Ribonuclease H-like superfamily/Ribonuclease H"/>
    <property type="match status" value="1"/>
</dbReference>
<dbReference type="EMBL" id="QNGE01002957">
    <property type="protein sequence ID" value="KAA3674726.1"/>
    <property type="molecule type" value="Genomic_DNA"/>
</dbReference>
<dbReference type="SUPFAM" id="SSF53098">
    <property type="entry name" value="Ribonuclease H-like"/>
    <property type="match status" value="1"/>
</dbReference>
<accession>A0A5J4NGG7</accession>
<gene>
    <name evidence="2" type="ORF">DEA37_0008726</name>
</gene>
<dbReference type="GO" id="GO:0015074">
    <property type="term" value="P:DNA integration"/>
    <property type="evidence" value="ECO:0007669"/>
    <property type="project" value="InterPro"/>
</dbReference>
<sequence length="55" mass="6197">MFCCEDIPAALITDSGTHFTAKSLEERIKRFGCRHSLSAPRHAQSNGLAEIFYLR</sequence>
<protein>
    <recommendedName>
        <fullName evidence="1">Integrase catalytic domain-containing protein</fullName>
    </recommendedName>
</protein>
<comment type="caution">
    <text evidence="2">The sequence shown here is derived from an EMBL/GenBank/DDBJ whole genome shotgun (WGS) entry which is preliminary data.</text>
</comment>
<evidence type="ECO:0000313" key="2">
    <source>
        <dbReference type="EMBL" id="KAA3674726.1"/>
    </source>
</evidence>
<name>A0A5J4NGG7_9TREM</name>
<dbReference type="Proteomes" id="UP000324629">
    <property type="component" value="Unassembled WGS sequence"/>
</dbReference>
<dbReference type="InterPro" id="IPR036397">
    <property type="entry name" value="RNaseH_sf"/>
</dbReference>
<reference evidence="2 3" key="1">
    <citation type="journal article" date="2019" name="Gigascience">
        <title>Whole-genome sequence of the oriental lung fluke Paragonimus westermani.</title>
        <authorList>
            <person name="Oey H."/>
            <person name="Zakrzewski M."/>
            <person name="Narain K."/>
            <person name="Devi K.R."/>
            <person name="Agatsuma T."/>
            <person name="Nawaratna S."/>
            <person name="Gobert G.N."/>
            <person name="Jones M.K."/>
            <person name="Ragan M.A."/>
            <person name="McManus D.P."/>
            <person name="Krause L."/>
        </authorList>
    </citation>
    <scope>NUCLEOTIDE SEQUENCE [LARGE SCALE GENOMIC DNA]</scope>
    <source>
        <strain evidence="2 3">IND2009</strain>
    </source>
</reference>
<dbReference type="InterPro" id="IPR012337">
    <property type="entry name" value="RNaseH-like_sf"/>
</dbReference>
<dbReference type="AlphaFoldDB" id="A0A5J4NGG7"/>
<organism evidence="2 3">
    <name type="scientific">Paragonimus westermani</name>
    <dbReference type="NCBI Taxonomy" id="34504"/>
    <lineage>
        <taxon>Eukaryota</taxon>
        <taxon>Metazoa</taxon>
        <taxon>Spiralia</taxon>
        <taxon>Lophotrochozoa</taxon>
        <taxon>Platyhelminthes</taxon>
        <taxon>Trematoda</taxon>
        <taxon>Digenea</taxon>
        <taxon>Plagiorchiida</taxon>
        <taxon>Troglotremata</taxon>
        <taxon>Troglotrematidae</taxon>
        <taxon>Paragonimus</taxon>
    </lineage>
</organism>
<dbReference type="InterPro" id="IPR001584">
    <property type="entry name" value="Integrase_cat-core"/>
</dbReference>
<evidence type="ECO:0000259" key="1">
    <source>
        <dbReference type="PROSITE" id="PS50994"/>
    </source>
</evidence>
<dbReference type="GO" id="GO:0003676">
    <property type="term" value="F:nucleic acid binding"/>
    <property type="evidence" value="ECO:0007669"/>
    <property type="project" value="InterPro"/>
</dbReference>
<proteinExistence type="predicted"/>
<evidence type="ECO:0000313" key="3">
    <source>
        <dbReference type="Proteomes" id="UP000324629"/>
    </source>
</evidence>
<feature type="domain" description="Integrase catalytic" evidence="1">
    <location>
        <begin position="1"/>
        <end position="55"/>
    </location>
</feature>